<proteinExistence type="predicted"/>
<sequence length="111" mass="13048">MLFHEREKCSKRESFQAKTLNLNWMKNADKIKTAYELGQFGPNRKKMRTAKFDDVDEATLKTFVPKISRIQQQAAKFAKDLRQETWKASPGISEEEFHKQCLIADEIKEPR</sequence>
<name>A0AAE0VLY8_9BIVA</name>
<dbReference type="AlphaFoldDB" id="A0AAE0VLY8"/>
<reference evidence="1" key="3">
    <citation type="submission" date="2023-05" db="EMBL/GenBank/DDBJ databases">
        <authorList>
            <person name="Smith C.H."/>
        </authorList>
    </citation>
    <scope>NUCLEOTIDE SEQUENCE</scope>
    <source>
        <strain evidence="1">CHS0354</strain>
        <tissue evidence="1">Mantle</tissue>
    </source>
</reference>
<dbReference type="EMBL" id="JAEAOA010002087">
    <property type="protein sequence ID" value="KAK3582824.1"/>
    <property type="molecule type" value="Genomic_DNA"/>
</dbReference>
<reference evidence="1" key="2">
    <citation type="journal article" date="2021" name="Genome Biol. Evol.">
        <title>Developing a high-quality reference genome for a parasitic bivalve with doubly uniparental inheritance (Bivalvia: Unionida).</title>
        <authorList>
            <person name="Smith C.H."/>
        </authorList>
    </citation>
    <scope>NUCLEOTIDE SEQUENCE</scope>
    <source>
        <strain evidence="1">CHS0354</strain>
        <tissue evidence="1">Mantle</tissue>
    </source>
</reference>
<keyword evidence="2" id="KW-1185">Reference proteome</keyword>
<comment type="caution">
    <text evidence="1">The sequence shown here is derived from an EMBL/GenBank/DDBJ whole genome shotgun (WGS) entry which is preliminary data.</text>
</comment>
<reference evidence="1" key="1">
    <citation type="journal article" date="2021" name="Genome Biol. Evol.">
        <title>A High-Quality Reference Genome for a Parasitic Bivalve with Doubly Uniparental Inheritance (Bivalvia: Unionida).</title>
        <authorList>
            <person name="Smith C.H."/>
        </authorList>
    </citation>
    <scope>NUCLEOTIDE SEQUENCE</scope>
    <source>
        <strain evidence="1">CHS0354</strain>
    </source>
</reference>
<protein>
    <submittedName>
        <fullName evidence="1">Uncharacterized protein</fullName>
    </submittedName>
</protein>
<evidence type="ECO:0000313" key="1">
    <source>
        <dbReference type="EMBL" id="KAK3582824.1"/>
    </source>
</evidence>
<evidence type="ECO:0000313" key="2">
    <source>
        <dbReference type="Proteomes" id="UP001195483"/>
    </source>
</evidence>
<accession>A0AAE0VLY8</accession>
<dbReference type="Proteomes" id="UP001195483">
    <property type="component" value="Unassembled WGS sequence"/>
</dbReference>
<organism evidence="1 2">
    <name type="scientific">Potamilus streckersoni</name>
    <dbReference type="NCBI Taxonomy" id="2493646"/>
    <lineage>
        <taxon>Eukaryota</taxon>
        <taxon>Metazoa</taxon>
        <taxon>Spiralia</taxon>
        <taxon>Lophotrochozoa</taxon>
        <taxon>Mollusca</taxon>
        <taxon>Bivalvia</taxon>
        <taxon>Autobranchia</taxon>
        <taxon>Heteroconchia</taxon>
        <taxon>Palaeoheterodonta</taxon>
        <taxon>Unionida</taxon>
        <taxon>Unionoidea</taxon>
        <taxon>Unionidae</taxon>
        <taxon>Ambleminae</taxon>
        <taxon>Lampsilini</taxon>
        <taxon>Potamilus</taxon>
    </lineage>
</organism>
<gene>
    <name evidence="1" type="ORF">CHS0354_035772</name>
</gene>